<accession>A0A0C3J1Z7</accession>
<reference evidence="1 2" key="1">
    <citation type="submission" date="2014-04" db="EMBL/GenBank/DDBJ databases">
        <authorList>
            <consortium name="DOE Joint Genome Institute"/>
            <person name="Kuo A."/>
            <person name="Kohler A."/>
            <person name="Costa M.D."/>
            <person name="Nagy L.G."/>
            <person name="Floudas D."/>
            <person name="Copeland A."/>
            <person name="Barry K.W."/>
            <person name="Cichocki N."/>
            <person name="Veneault-Fourrey C."/>
            <person name="LaButti K."/>
            <person name="Lindquist E.A."/>
            <person name="Lipzen A."/>
            <person name="Lundell T."/>
            <person name="Morin E."/>
            <person name="Murat C."/>
            <person name="Sun H."/>
            <person name="Tunlid A."/>
            <person name="Henrissat B."/>
            <person name="Grigoriev I.V."/>
            <person name="Hibbett D.S."/>
            <person name="Martin F."/>
            <person name="Nordberg H.P."/>
            <person name="Cantor M.N."/>
            <person name="Hua S.X."/>
        </authorList>
    </citation>
    <scope>NUCLEOTIDE SEQUENCE [LARGE SCALE GENOMIC DNA]</scope>
    <source>
        <strain evidence="1 2">Marx 270</strain>
    </source>
</reference>
<proteinExistence type="predicted"/>
<dbReference type="Proteomes" id="UP000054217">
    <property type="component" value="Unassembled WGS sequence"/>
</dbReference>
<reference evidence="2" key="2">
    <citation type="submission" date="2015-01" db="EMBL/GenBank/DDBJ databases">
        <title>Evolutionary Origins and Diversification of the Mycorrhizal Mutualists.</title>
        <authorList>
            <consortium name="DOE Joint Genome Institute"/>
            <consortium name="Mycorrhizal Genomics Consortium"/>
            <person name="Kohler A."/>
            <person name="Kuo A."/>
            <person name="Nagy L.G."/>
            <person name="Floudas D."/>
            <person name="Copeland A."/>
            <person name="Barry K.W."/>
            <person name="Cichocki N."/>
            <person name="Veneault-Fourrey C."/>
            <person name="LaButti K."/>
            <person name="Lindquist E.A."/>
            <person name="Lipzen A."/>
            <person name="Lundell T."/>
            <person name="Morin E."/>
            <person name="Murat C."/>
            <person name="Riley R."/>
            <person name="Ohm R."/>
            <person name="Sun H."/>
            <person name="Tunlid A."/>
            <person name="Henrissat B."/>
            <person name="Grigoriev I.V."/>
            <person name="Hibbett D.S."/>
            <person name="Martin F."/>
        </authorList>
    </citation>
    <scope>NUCLEOTIDE SEQUENCE [LARGE SCALE GENOMIC DNA]</scope>
    <source>
        <strain evidence="2">Marx 270</strain>
    </source>
</reference>
<gene>
    <name evidence="1" type="ORF">M404DRAFT_633651</name>
</gene>
<dbReference type="HOGENOM" id="CLU_1982473_0_0_1"/>
<organism evidence="1 2">
    <name type="scientific">Pisolithus tinctorius Marx 270</name>
    <dbReference type="NCBI Taxonomy" id="870435"/>
    <lineage>
        <taxon>Eukaryota</taxon>
        <taxon>Fungi</taxon>
        <taxon>Dikarya</taxon>
        <taxon>Basidiomycota</taxon>
        <taxon>Agaricomycotina</taxon>
        <taxon>Agaricomycetes</taxon>
        <taxon>Agaricomycetidae</taxon>
        <taxon>Boletales</taxon>
        <taxon>Sclerodermatineae</taxon>
        <taxon>Pisolithaceae</taxon>
        <taxon>Pisolithus</taxon>
    </lineage>
</organism>
<evidence type="ECO:0000313" key="1">
    <source>
        <dbReference type="EMBL" id="KIO03103.1"/>
    </source>
</evidence>
<sequence>MPRTACAPKNGGLRDYCIAEVMMIWFAPISHLRGYMFSNASWIMALCPTYLICTSLWMPETYRSDARFQRRANVCIDLEKAMPSEVLHRTFPPVDASDAFICSIIGWLYGVLVVHRPHPLSVVPVI</sequence>
<dbReference type="EMBL" id="KN831978">
    <property type="protein sequence ID" value="KIO03103.1"/>
    <property type="molecule type" value="Genomic_DNA"/>
</dbReference>
<keyword evidence="2" id="KW-1185">Reference proteome</keyword>
<dbReference type="InParanoid" id="A0A0C3J1Z7"/>
<name>A0A0C3J1Z7_PISTI</name>
<evidence type="ECO:0000313" key="2">
    <source>
        <dbReference type="Proteomes" id="UP000054217"/>
    </source>
</evidence>
<protein>
    <submittedName>
        <fullName evidence="1">Uncharacterized protein</fullName>
    </submittedName>
</protein>
<dbReference type="AlphaFoldDB" id="A0A0C3J1Z7"/>